<comment type="similarity">
    <text evidence="2">Belongs to the terpene cyclase/mutase family.</text>
</comment>
<evidence type="ECO:0000256" key="3">
    <source>
        <dbReference type="ARBA" id="ARBA00022737"/>
    </source>
</evidence>
<dbReference type="InterPro" id="IPR032696">
    <property type="entry name" value="SQ_cyclase_C"/>
</dbReference>
<proteinExistence type="inferred from homology"/>
<dbReference type="InterPro" id="IPR018333">
    <property type="entry name" value="Squalene_cyclase"/>
</dbReference>
<comment type="caution">
    <text evidence="5">The sequence shown here is derived from an EMBL/GenBank/DDBJ whole genome shotgun (WGS) entry which is preliminary data.</text>
</comment>
<evidence type="ECO:0000313" key="5">
    <source>
        <dbReference type="EMBL" id="TWU45987.1"/>
    </source>
</evidence>
<dbReference type="GO" id="GO:0016866">
    <property type="term" value="F:intramolecular transferase activity"/>
    <property type="evidence" value="ECO:0007669"/>
    <property type="project" value="InterPro"/>
</dbReference>
<dbReference type="EC" id="4.2.1.137" evidence="5"/>
<dbReference type="PANTHER" id="PTHR11764:SF20">
    <property type="entry name" value="LANOSTEROL SYNTHASE"/>
    <property type="match status" value="1"/>
</dbReference>
<name>A0A5C6EDC6_9BACT</name>
<feature type="domain" description="Squalene cyclase C-terminal" evidence="4">
    <location>
        <begin position="353"/>
        <end position="681"/>
    </location>
</feature>
<dbReference type="GO" id="GO:0016829">
    <property type="term" value="F:lyase activity"/>
    <property type="evidence" value="ECO:0007669"/>
    <property type="project" value="UniProtKB-KW"/>
</dbReference>
<evidence type="ECO:0000313" key="6">
    <source>
        <dbReference type="Proteomes" id="UP000315471"/>
    </source>
</evidence>
<organism evidence="5 6">
    <name type="scientific">Novipirellula aureliae</name>
    <dbReference type="NCBI Taxonomy" id="2527966"/>
    <lineage>
        <taxon>Bacteria</taxon>
        <taxon>Pseudomonadati</taxon>
        <taxon>Planctomycetota</taxon>
        <taxon>Planctomycetia</taxon>
        <taxon>Pirellulales</taxon>
        <taxon>Pirellulaceae</taxon>
        <taxon>Novipirellula</taxon>
    </lineage>
</organism>
<evidence type="ECO:0000256" key="2">
    <source>
        <dbReference type="ARBA" id="ARBA00009755"/>
    </source>
</evidence>
<protein>
    <submittedName>
        <fullName evidence="5">Sporulenol synthase</fullName>
        <ecNumber evidence="5">4.2.1.137</ecNumber>
    </submittedName>
</protein>
<keyword evidence="3" id="KW-0677">Repeat</keyword>
<dbReference type="Pfam" id="PF13243">
    <property type="entry name" value="SQHop_cyclase_C"/>
    <property type="match status" value="1"/>
</dbReference>
<dbReference type="GO" id="GO:0016104">
    <property type="term" value="P:triterpenoid biosynthetic process"/>
    <property type="evidence" value="ECO:0007669"/>
    <property type="project" value="InterPro"/>
</dbReference>
<sequence length="692" mass="76858">MIGRSFANQSPESETRVDANSFTSAIYQTRRSLAEQITADGHWEGHLSSSALATATAVIALEQFVKHCQASLTERSSRKAFAAKQRKRFDDSTEQKKRFDEDRHVCSEDDLKDCRERLNAGRRWLIETQNEDGGWGDSVLSSSNISTTALVWAALADHDAPPKDASRIRAAEAKCERWIQRIAGSLEPDEIAEAISQRYGRDRTFSVPILTTLAIRGRLGRKQDAWRQIVQLPFEVAALPHQCFAIARLPVVSYALPALIAMGQLRHQRLPSRNPFARIARKLAWKTTQRKLEEIQPTGGGFLEATPLTSFVVIALLACEATPWRVIQNGIHFIVASARPDGSWPIDTNLATWTTTLAVNALAVNSLAKENSTAPHDLYCSETVRQWLLAQQYTTEHPFTHAAPGGWAWTDLAGGVPDADDTSGALLALKKLSGENDLSAATAGLQWLAQLQNRDGGMPTFCRGWGTLPFDRSSCDITAHAIRAWVAWIDHVPPKLQKVLRKGIRRGERYLASQQSQSGFWSPLWFGNQHASPEENRVYGTSRVLLAIADLLMDSTSSRSNSPDEILSRTKINWQAAVEWLRSIQNDDGGWGADRAIPSSIEETGLAVEALAAIWMVIDRQTLGRSTIDRNEIREAVERGINFLIDRTAGGTQFPASPIGFYFAKLWYFERLYPVLYTLAALEKSSVMLNSP</sequence>
<reference evidence="5 6" key="1">
    <citation type="submission" date="2019-02" db="EMBL/GenBank/DDBJ databases">
        <title>Deep-cultivation of Planctomycetes and their phenomic and genomic characterization uncovers novel biology.</title>
        <authorList>
            <person name="Wiegand S."/>
            <person name="Jogler M."/>
            <person name="Boedeker C."/>
            <person name="Pinto D."/>
            <person name="Vollmers J."/>
            <person name="Rivas-Marin E."/>
            <person name="Kohn T."/>
            <person name="Peeters S.H."/>
            <person name="Heuer A."/>
            <person name="Rast P."/>
            <person name="Oberbeckmann S."/>
            <person name="Bunk B."/>
            <person name="Jeske O."/>
            <person name="Meyerdierks A."/>
            <person name="Storesund J.E."/>
            <person name="Kallscheuer N."/>
            <person name="Luecker S."/>
            <person name="Lage O.M."/>
            <person name="Pohl T."/>
            <person name="Merkel B.J."/>
            <person name="Hornburger P."/>
            <person name="Mueller R.-W."/>
            <person name="Bruemmer F."/>
            <person name="Labrenz M."/>
            <person name="Spormann A.M."/>
            <person name="Op Den Camp H."/>
            <person name="Overmann J."/>
            <person name="Amann R."/>
            <person name="Jetten M.S.M."/>
            <person name="Mascher T."/>
            <person name="Medema M.H."/>
            <person name="Devos D.P."/>
            <person name="Kaster A.-K."/>
            <person name="Ovreas L."/>
            <person name="Rohde M."/>
            <person name="Galperin M.Y."/>
            <person name="Jogler C."/>
        </authorList>
    </citation>
    <scope>NUCLEOTIDE SEQUENCE [LARGE SCALE GENOMIC DNA]</scope>
    <source>
        <strain evidence="5 6">Q31b</strain>
    </source>
</reference>
<evidence type="ECO:0000259" key="4">
    <source>
        <dbReference type="Pfam" id="PF13243"/>
    </source>
</evidence>
<dbReference type="GO" id="GO:0005811">
    <property type="term" value="C:lipid droplet"/>
    <property type="evidence" value="ECO:0007669"/>
    <property type="project" value="InterPro"/>
</dbReference>
<dbReference type="InterPro" id="IPR008930">
    <property type="entry name" value="Terpenoid_cyclase/PrenylTrfase"/>
</dbReference>
<comment type="pathway">
    <text evidence="1">Secondary metabolite biosynthesis; hopanoid biosynthesis.</text>
</comment>
<dbReference type="UniPathway" id="UPA00337"/>
<keyword evidence="5" id="KW-0456">Lyase</keyword>
<keyword evidence="6" id="KW-1185">Reference proteome</keyword>
<dbReference type="SUPFAM" id="SSF48239">
    <property type="entry name" value="Terpenoid cyclases/Protein prenyltransferases"/>
    <property type="match status" value="2"/>
</dbReference>
<dbReference type="EMBL" id="SJPY01000001">
    <property type="protein sequence ID" value="TWU45987.1"/>
    <property type="molecule type" value="Genomic_DNA"/>
</dbReference>
<gene>
    <name evidence="5" type="primary">sqhC</name>
    <name evidence="5" type="ORF">Q31b_11640</name>
</gene>
<evidence type="ECO:0000256" key="1">
    <source>
        <dbReference type="ARBA" id="ARBA00004999"/>
    </source>
</evidence>
<dbReference type="AlphaFoldDB" id="A0A5C6EDC6"/>
<dbReference type="RefSeq" id="WP_197170966.1">
    <property type="nucleotide sequence ID" value="NZ_SJPY01000001.1"/>
</dbReference>
<dbReference type="Gene3D" id="1.50.10.20">
    <property type="match status" value="2"/>
</dbReference>
<accession>A0A5C6EDC6</accession>
<dbReference type="PANTHER" id="PTHR11764">
    <property type="entry name" value="TERPENE CYCLASE/MUTASE FAMILY MEMBER"/>
    <property type="match status" value="1"/>
</dbReference>
<dbReference type="Proteomes" id="UP000315471">
    <property type="component" value="Unassembled WGS sequence"/>
</dbReference>